<protein>
    <submittedName>
        <fullName evidence="1">Helix-turn-helix domain-containing protein</fullName>
    </submittedName>
</protein>
<accession>A0ABW1QW55</accession>
<dbReference type="InterPro" id="IPR010982">
    <property type="entry name" value="Lambda_DNA-bd_dom_sf"/>
</dbReference>
<name>A0ABW1QW55_9ACTN</name>
<proteinExistence type="predicted"/>
<gene>
    <name evidence="1" type="ORF">ACFPWU_08325</name>
</gene>
<dbReference type="EMBL" id="JBHSQI010000004">
    <property type="protein sequence ID" value="MFC6153666.1"/>
    <property type="molecule type" value="Genomic_DNA"/>
</dbReference>
<dbReference type="Gene3D" id="1.10.260.40">
    <property type="entry name" value="lambda repressor-like DNA-binding domains"/>
    <property type="match status" value="1"/>
</dbReference>
<comment type="caution">
    <text evidence="1">The sequence shown here is derived from an EMBL/GenBank/DDBJ whole genome shotgun (WGS) entry which is preliminary data.</text>
</comment>
<organism evidence="1 2">
    <name type="scientific">Nocardioides yefusunii</name>
    <dbReference type="NCBI Taxonomy" id="2500546"/>
    <lineage>
        <taxon>Bacteria</taxon>
        <taxon>Bacillati</taxon>
        <taxon>Actinomycetota</taxon>
        <taxon>Actinomycetes</taxon>
        <taxon>Propionibacteriales</taxon>
        <taxon>Nocardioidaceae</taxon>
        <taxon>Nocardioides</taxon>
    </lineage>
</organism>
<reference evidence="2" key="1">
    <citation type="journal article" date="2019" name="Int. J. Syst. Evol. Microbiol.">
        <title>The Global Catalogue of Microorganisms (GCM) 10K type strain sequencing project: providing services to taxonomists for standard genome sequencing and annotation.</title>
        <authorList>
            <consortium name="The Broad Institute Genomics Platform"/>
            <consortium name="The Broad Institute Genome Sequencing Center for Infectious Disease"/>
            <person name="Wu L."/>
            <person name="Ma J."/>
        </authorList>
    </citation>
    <scope>NUCLEOTIDE SEQUENCE [LARGE SCALE GENOMIC DNA]</scope>
    <source>
        <strain evidence="2">DFY28</strain>
    </source>
</reference>
<evidence type="ECO:0000313" key="2">
    <source>
        <dbReference type="Proteomes" id="UP001596098"/>
    </source>
</evidence>
<sequence>MTQQVVSISADTPSRKIAAEFRAQLARRGLRQADIGAALGKPQAWVSRRLSATGDHVFTIEEVLEMANVLGL</sequence>
<dbReference type="Proteomes" id="UP001596098">
    <property type="component" value="Unassembled WGS sequence"/>
</dbReference>
<keyword evidence="2" id="KW-1185">Reference proteome</keyword>
<evidence type="ECO:0000313" key="1">
    <source>
        <dbReference type="EMBL" id="MFC6153666.1"/>
    </source>
</evidence>
<feature type="non-terminal residue" evidence="1">
    <location>
        <position position="72"/>
    </location>
</feature>
<dbReference type="RefSeq" id="WP_378528792.1">
    <property type="nucleotide sequence ID" value="NZ_JBHSQI010000004.1"/>
</dbReference>
<dbReference type="SUPFAM" id="SSF47413">
    <property type="entry name" value="lambda repressor-like DNA-binding domains"/>
    <property type="match status" value="1"/>
</dbReference>